<dbReference type="EMBL" id="MN740172">
    <property type="protein sequence ID" value="QHT91931.1"/>
    <property type="molecule type" value="Genomic_DNA"/>
</dbReference>
<feature type="coiled-coil region" evidence="1">
    <location>
        <begin position="423"/>
        <end position="451"/>
    </location>
</feature>
<accession>A0A6C0IFG8</accession>
<feature type="region of interest" description="Disordered" evidence="2">
    <location>
        <begin position="629"/>
        <end position="673"/>
    </location>
</feature>
<name>A0A6C0IFG8_9ZZZZ</name>
<protein>
    <submittedName>
        <fullName evidence="3">Uncharacterized protein</fullName>
    </submittedName>
</protein>
<proteinExistence type="predicted"/>
<evidence type="ECO:0000256" key="1">
    <source>
        <dbReference type="SAM" id="Coils"/>
    </source>
</evidence>
<feature type="compositionally biased region" description="Basic residues" evidence="2">
    <location>
        <begin position="632"/>
        <end position="673"/>
    </location>
</feature>
<evidence type="ECO:0000256" key="2">
    <source>
        <dbReference type="SAM" id="MobiDB-lite"/>
    </source>
</evidence>
<keyword evidence="1" id="KW-0175">Coiled coil</keyword>
<evidence type="ECO:0000313" key="3">
    <source>
        <dbReference type="EMBL" id="QHT91931.1"/>
    </source>
</evidence>
<reference evidence="3" key="1">
    <citation type="journal article" date="2020" name="Nature">
        <title>Giant virus diversity and host interactions through global metagenomics.</title>
        <authorList>
            <person name="Schulz F."/>
            <person name="Roux S."/>
            <person name="Paez-Espino D."/>
            <person name="Jungbluth S."/>
            <person name="Walsh D.A."/>
            <person name="Denef V.J."/>
            <person name="McMahon K.D."/>
            <person name="Konstantinidis K.T."/>
            <person name="Eloe-Fadrosh E.A."/>
            <person name="Kyrpides N.C."/>
            <person name="Woyke T."/>
        </authorList>
    </citation>
    <scope>NUCLEOTIDE SEQUENCE</scope>
    <source>
        <strain evidence="3">GVMAG-M-3300023184-86</strain>
    </source>
</reference>
<sequence>MTNIKKSNTTKMTRKTIGNISKGGNINNQLGLDKILSIGYEVESTNLIKLTETQEYLPDNVLYNSDSARKDMEEFKKLKNYEDDEYNDTLETASDVSSIDADIEERMEEQPTAKMYNFDQENKEDPGTIYPNAVFHITNDIAKPKFNRTLKALCKDIEREGRFPTDIKDTLYKYKENKDNKEHKIHFKFKETTPQECSNFTNVEWVITYYNPPQSNNIIIETFLNMIKNIVHHLESFTPIPGQFIYTNPTTNQEREVPGSMLYKSTQEENETLYYLQTDQVESLDNICSKIQMTFSAKAEDIIDVMLKITTDYTSFSQDIPEAAAYLEENKNTIQKIQQCVDRLYDYFTVSNILTKDEKIKLRNKKNQIKQLKTYMFLILFKLNRFYYFMFYNDLVKIGKKRRYNYLKDLLFFNSRHTNYVLYKEIKEKIKELLELQVEAQVEAQAEAEENTDTKVIQIIKNLFLQSDILTEYLIEEEFKTDEYKDLIDTTTIFSKDTTVDKQNDVYGDPTFSLNSYFDFFEDPADNEKNKKIDKETIKYYDWLEYAEHDIFSANMDLKDDIVLLECRFFQDLLTSYFYHIGDGTLKEQMTNGACNKIAGKEGNPNIMAFSIANFKSIIQIPETKFLQGGTKRTKKTKKRKPNKTKITKNHRKNHRKTHKNPIKKYRNTKTKK</sequence>
<dbReference type="AlphaFoldDB" id="A0A6C0IFG8"/>
<organism evidence="3">
    <name type="scientific">viral metagenome</name>
    <dbReference type="NCBI Taxonomy" id="1070528"/>
    <lineage>
        <taxon>unclassified sequences</taxon>
        <taxon>metagenomes</taxon>
        <taxon>organismal metagenomes</taxon>
    </lineage>
</organism>